<protein>
    <submittedName>
        <fullName evidence="2">XH/XS domain-containing protein isoform 5</fullName>
    </submittedName>
</protein>
<proteinExistence type="predicted"/>
<dbReference type="AlphaFoldDB" id="A0A2Z7DHV3"/>
<name>A0A2Z7DHV3_9LAMI</name>
<keyword evidence="3" id="KW-1185">Reference proteome</keyword>
<gene>
    <name evidence="2" type="ORF">F511_39868</name>
</gene>
<organism evidence="2 3">
    <name type="scientific">Dorcoceras hygrometricum</name>
    <dbReference type="NCBI Taxonomy" id="472368"/>
    <lineage>
        <taxon>Eukaryota</taxon>
        <taxon>Viridiplantae</taxon>
        <taxon>Streptophyta</taxon>
        <taxon>Embryophyta</taxon>
        <taxon>Tracheophyta</taxon>
        <taxon>Spermatophyta</taxon>
        <taxon>Magnoliopsida</taxon>
        <taxon>eudicotyledons</taxon>
        <taxon>Gunneridae</taxon>
        <taxon>Pentapetalae</taxon>
        <taxon>asterids</taxon>
        <taxon>lamiids</taxon>
        <taxon>Lamiales</taxon>
        <taxon>Gesneriaceae</taxon>
        <taxon>Didymocarpoideae</taxon>
        <taxon>Trichosporeae</taxon>
        <taxon>Loxocarpinae</taxon>
        <taxon>Dorcoceras</taxon>
    </lineage>
</organism>
<sequence length="89" mass="10187">MLDYCSYGGIGPFEENDEVVRQPCNEISWEISTDLHYQLEAFRKNLRSSPDSVQQVRKNNDGLQEARKELVNDLKDISLNACIGIKRKG</sequence>
<dbReference type="EMBL" id="KQ987367">
    <property type="protein sequence ID" value="KZV57273.1"/>
    <property type="molecule type" value="Genomic_DNA"/>
</dbReference>
<feature type="coiled-coil region" evidence="1">
    <location>
        <begin position="53"/>
        <end position="80"/>
    </location>
</feature>
<evidence type="ECO:0000313" key="2">
    <source>
        <dbReference type="EMBL" id="KZV57273.1"/>
    </source>
</evidence>
<dbReference type="Proteomes" id="UP000250235">
    <property type="component" value="Unassembled WGS sequence"/>
</dbReference>
<evidence type="ECO:0000256" key="1">
    <source>
        <dbReference type="SAM" id="Coils"/>
    </source>
</evidence>
<reference evidence="2 3" key="1">
    <citation type="journal article" date="2015" name="Proc. Natl. Acad. Sci. U.S.A.">
        <title>The resurrection genome of Boea hygrometrica: A blueprint for survival of dehydration.</title>
        <authorList>
            <person name="Xiao L."/>
            <person name="Yang G."/>
            <person name="Zhang L."/>
            <person name="Yang X."/>
            <person name="Zhao S."/>
            <person name="Ji Z."/>
            <person name="Zhou Q."/>
            <person name="Hu M."/>
            <person name="Wang Y."/>
            <person name="Chen M."/>
            <person name="Xu Y."/>
            <person name="Jin H."/>
            <person name="Xiao X."/>
            <person name="Hu G."/>
            <person name="Bao F."/>
            <person name="Hu Y."/>
            <person name="Wan P."/>
            <person name="Li L."/>
            <person name="Deng X."/>
            <person name="Kuang T."/>
            <person name="Xiang C."/>
            <person name="Zhu J.K."/>
            <person name="Oliver M.J."/>
            <person name="He Y."/>
        </authorList>
    </citation>
    <scope>NUCLEOTIDE SEQUENCE [LARGE SCALE GENOMIC DNA]</scope>
    <source>
        <strain evidence="3">cv. XS01</strain>
    </source>
</reference>
<dbReference type="OrthoDB" id="1892195at2759"/>
<evidence type="ECO:0000313" key="3">
    <source>
        <dbReference type="Proteomes" id="UP000250235"/>
    </source>
</evidence>
<accession>A0A2Z7DHV3</accession>
<keyword evidence="1" id="KW-0175">Coiled coil</keyword>